<dbReference type="EMBL" id="JACXWD010000006">
    <property type="protein sequence ID" value="MBD3867139.1"/>
    <property type="molecule type" value="Genomic_DNA"/>
</dbReference>
<comment type="subcellular location">
    <subcellularLocation>
        <location evidence="1 7">Cytoplasm</location>
    </subcellularLocation>
</comment>
<dbReference type="InterPro" id="IPR029063">
    <property type="entry name" value="SAM-dependent_MTases_sf"/>
</dbReference>
<comment type="function">
    <text evidence="7">Catalyzes the methyl esterification of L-isoaspartyl residues in peptides and proteins that result from spontaneous decomposition of normal L-aspartyl and L-asparaginyl residues. It plays a role in the repair and/or degradation of damaged proteins.</text>
</comment>
<dbReference type="SUPFAM" id="SSF53335">
    <property type="entry name" value="S-adenosyl-L-methionine-dependent methyltransferases"/>
    <property type="match status" value="1"/>
</dbReference>
<feature type="region of interest" description="Disordered" evidence="8">
    <location>
        <begin position="1"/>
        <end position="22"/>
    </location>
</feature>
<evidence type="ECO:0000256" key="7">
    <source>
        <dbReference type="HAMAP-Rule" id="MF_00090"/>
    </source>
</evidence>
<organism evidence="9 10">
    <name type="scientific">Candidatus Polarisedimenticola svalbardensis</name>
    <dbReference type="NCBI Taxonomy" id="2886004"/>
    <lineage>
        <taxon>Bacteria</taxon>
        <taxon>Pseudomonadati</taxon>
        <taxon>Acidobacteriota</taxon>
        <taxon>Candidatus Polarisedimenticolia</taxon>
        <taxon>Candidatus Polarisedimenticolales</taxon>
        <taxon>Candidatus Polarisedimenticolaceae</taxon>
        <taxon>Candidatus Polarisedimenticola</taxon>
    </lineage>
</organism>
<dbReference type="Proteomes" id="UP000648239">
    <property type="component" value="Unassembled WGS sequence"/>
</dbReference>
<keyword evidence="5 7" id="KW-0808">Transferase</keyword>
<dbReference type="GO" id="GO:0005737">
    <property type="term" value="C:cytoplasm"/>
    <property type="evidence" value="ECO:0007669"/>
    <property type="project" value="UniProtKB-SubCell"/>
</dbReference>
<evidence type="ECO:0000256" key="4">
    <source>
        <dbReference type="ARBA" id="ARBA00022603"/>
    </source>
</evidence>
<dbReference type="PANTHER" id="PTHR11579">
    <property type="entry name" value="PROTEIN-L-ISOASPARTATE O-METHYLTRANSFERASE"/>
    <property type="match status" value="1"/>
</dbReference>
<accession>A0A8J7CDR4</accession>
<keyword evidence="4 7" id="KW-0489">Methyltransferase</keyword>
<keyword evidence="6 7" id="KW-0949">S-adenosyl-L-methionine</keyword>
<evidence type="ECO:0000256" key="1">
    <source>
        <dbReference type="ARBA" id="ARBA00004496"/>
    </source>
</evidence>
<dbReference type="Gene3D" id="3.40.50.150">
    <property type="entry name" value="Vaccinia Virus protein VP39"/>
    <property type="match status" value="1"/>
</dbReference>
<evidence type="ECO:0000256" key="2">
    <source>
        <dbReference type="ARBA" id="ARBA00005369"/>
    </source>
</evidence>
<dbReference type="FunFam" id="3.40.50.150:FF:000010">
    <property type="entry name" value="Protein-L-isoaspartate O-methyltransferase"/>
    <property type="match status" value="1"/>
</dbReference>
<dbReference type="NCBIfam" id="TIGR00080">
    <property type="entry name" value="pimt"/>
    <property type="match status" value="1"/>
</dbReference>
<dbReference type="CDD" id="cd02440">
    <property type="entry name" value="AdoMet_MTases"/>
    <property type="match status" value="1"/>
</dbReference>
<comment type="catalytic activity">
    <reaction evidence="7">
        <text>[protein]-L-isoaspartate + S-adenosyl-L-methionine = [protein]-L-isoaspartate alpha-methyl ester + S-adenosyl-L-homocysteine</text>
        <dbReference type="Rhea" id="RHEA:12705"/>
        <dbReference type="Rhea" id="RHEA-COMP:12143"/>
        <dbReference type="Rhea" id="RHEA-COMP:12144"/>
        <dbReference type="ChEBI" id="CHEBI:57856"/>
        <dbReference type="ChEBI" id="CHEBI:59789"/>
        <dbReference type="ChEBI" id="CHEBI:90596"/>
        <dbReference type="ChEBI" id="CHEBI:90598"/>
        <dbReference type="EC" id="2.1.1.77"/>
    </reaction>
</comment>
<dbReference type="GO" id="GO:0004719">
    <property type="term" value="F:protein-L-isoaspartate (D-aspartate) O-methyltransferase activity"/>
    <property type="evidence" value="ECO:0007669"/>
    <property type="project" value="UniProtKB-UniRule"/>
</dbReference>
<evidence type="ECO:0000256" key="8">
    <source>
        <dbReference type="SAM" id="MobiDB-lite"/>
    </source>
</evidence>
<proteinExistence type="inferred from homology"/>
<dbReference type="PROSITE" id="PS01279">
    <property type="entry name" value="PCMT"/>
    <property type="match status" value="1"/>
</dbReference>
<dbReference type="GO" id="GO:0030091">
    <property type="term" value="P:protein repair"/>
    <property type="evidence" value="ECO:0007669"/>
    <property type="project" value="UniProtKB-UniRule"/>
</dbReference>
<evidence type="ECO:0000256" key="3">
    <source>
        <dbReference type="ARBA" id="ARBA00022490"/>
    </source>
</evidence>
<evidence type="ECO:0000313" key="10">
    <source>
        <dbReference type="Proteomes" id="UP000648239"/>
    </source>
</evidence>
<evidence type="ECO:0000256" key="6">
    <source>
        <dbReference type="ARBA" id="ARBA00022691"/>
    </source>
</evidence>
<dbReference type="Pfam" id="PF01135">
    <property type="entry name" value="PCMT"/>
    <property type="match status" value="1"/>
</dbReference>
<gene>
    <name evidence="7" type="primary">pcm</name>
    <name evidence="9" type="ORF">IFK94_03355</name>
</gene>
<dbReference type="EC" id="2.1.1.77" evidence="7"/>
<protein>
    <recommendedName>
        <fullName evidence="7">Protein-L-isoaspartate O-methyltransferase</fullName>
        <ecNumber evidence="7">2.1.1.77</ecNumber>
    </recommendedName>
    <alternativeName>
        <fullName evidence="7">L-isoaspartyl protein carboxyl methyltransferase</fullName>
    </alternativeName>
    <alternativeName>
        <fullName evidence="7">Protein L-isoaspartyl methyltransferase</fullName>
    </alternativeName>
    <alternativeName>
        <fullName evidence="7">Protein-beta-aspartate methyltransferase</fullName>
        <shortName evidence="7">PIMT</shortName>
    </alternativeName>
</protein>
<dbReference type="GO" id="GO:0032259">
    <property type="term" value="P:methylation"/>
    <property type="evidence" value="ECO:0007669"/>
    <property type="project" value="UniProtKB-KW"/>
</dbReference>
<evidence type="ECO:0000313" key="9">
    <source>
        <dbReference type="EMBL" id="MBD3867139.1"/>
    </source>
</evidence>
<dbReference type="AlphaFoldDB" id="A0A8J7CDR4"/>
<feature type="active site" evidence="7">
    <location>
        <position position="80"/>
    </location>
</feature>
<dbReference type="PANTHER" id="PTHR11579:SF0">
    <property type="entry name" value="PROTEIN-L-ISOASPARTATE(D-ASPARTATE) O-METHYLTRANSFERASE"/>
    <property type="match status" value="1"/>
</dbReference>
<evidence type="ECO:0000256" key="5">
    <source>
        <dbReference type="ARBA" id="ARBA00022679"/>
    </source>
</evidence>
<dbReference type="NCBIfam" id="NF001453">
    <property type="entry name" value="PRK00312.1"/>
    <property type="match status" value="1"/>
</dbReference>
<dbReference type="HAMAP" id="MF_00090">
    <property type="entry name" value="PIMT"/>
    <property type="match status" value="1"/>
</dbReference>
<keyword evidence="3 7" id="KW-0963">Cytoplasm</keyword>
<comment type="caution">
    <text evidence="9">The sequence shown here is derived from an EMBL/GenBank/DDBJ whole genome shotgun (WGS) entry which is preliminary data.</text>
</comment>
<name>A0A8J7CDR4_9BACT</name>
<dbReference type="InterPro" id="IPR000682">
    <property type="entry name" value="PCMT"/>
</dbReference>
<comment type="similarity">
    <text evidence="2 7">Belongs to the methyltransferase superfamily. L-isoaspartyl/D-aspartyl protein methyltransferase family.</text>
</comment>
<sequence length="230" mass="24992">MSCAGEAGPDNGRKPATTSGNMEELRMRMVEEQIAARGITNEAVLDAFRAVPRHLFVPRDIQPMAYDDGAQPIGFGQTISQPYIVALMTDLARPSREARVLEVGTGSGYQAAILGKLFGDVYTIEILPELGRRAKRTLADQEYSNVTVRIGDGYDGWPEEAPFDAIVVTAAPSTIPRPLMEQLAQGGRLVIPVGAGSQDLMVLTRDGDEYRREPVTGVRFVPMTGKAQEE</sequence>
<reference evidence="9 10" key="1">
    <citation type="submission" date="2020-08" db="EMBL/GenBank/DDBJ databases">
        <title>Acidobacteriota in marine sediments use diverse sulfur dissimilation pathways.</title>
        <authorList>
            <person name="Wasmund K."/>
        </authorList>
    </citation>
    <scope>NUCLEOTIDE SEQUENCE [LARGE SCALE GENOMIC DNA]</scope>
    <source>
        <strain evidence="9">MAG AM4</strain>
    </source>
</reference>